<feature type="transmembrane region" description="Helical" evidence="1">
    <location>
        <begin position="670"/>
        <end position="692"/>
    </location>
</feature>
<reference evidence="2" key="1">
    <citation type="submission" date="2021-11" db="EMBL/GenBank/DDBJ databases">
        <authorList>
            <consortium name="Genoscope - CEA"/>
            <person name="William W."/>
        </authorList>
    </citation>
    <scope>NUCLEOTIDE SEQUENCE</scope>
</reference>
<dbReference type="OrthoDB" id="10681448at2759"/>
<evidence type="ECO:0008006" key="4">
    <source>
        <dbReference type="Google" id="ProtNLM"/>
    </source>
</evidence>
<proteinExistence type="predicted"/>
<feature type="transmembrane region" description="Helical" evidence="1">
    <location>
        <begin position="803"/>
        <end position="823"/>
    </location>
</feature>
<keyword evidence="1" id="KW-0472">Membrane</keyword>
<gene>
    <name evidence="2" type="ORF">PECAL_2P08780</name>
</gene>
<evidence type="ECO:0000256" key="1">
    <source>
        <dbReference type="SAM" id="Phobius"/>
    </source>
</evidence>
<comment type="caution">
    <text evidence="2">The sequence shown here is derived from an EMBL/GenBank/DDBJ whole genome shotgun (WGS) entry which is preliminary data.</text>
</comment>
<feature type="transmembrane region" description="Helical" evidence="1">
    <location>
        <begin position="864"/>
        <end position="885"/>
    </location>
</feature>
<keyword evidence="1" id="KW-1133">Transmembrane helix</keyword>
<dbReference type="Proteomes" id="UP000789595">
    <property type="component" value="Unassembled WGS sequence"/>
</dbReference>
<dbReference type="Gene3D" id="3.30.450.20">
    <property type="entry name" value="PAS domain"/>
    <property type="match status" value="1"/>
</dbReference>
<dbReference type="PANTHER" id="PTHR11319">
    <property type="entry name" value="G PROTEIN-COUPLED RECEPTOR-RELATED"/>
    <property type="match status" value="1"/>
</dbReference>
<keyword evidence="1" id="KW-0812">Transmembrane</keyword>
<feature type="transmembrane region" description="Helical" evidence="1">
    <location>
        <begin position="774"/>
        <end position="797"/>
    </location>
</feature>
<dbReference type="PANTHER" id="PTHR11319:SF35">
    <property type="entry name" value="OUTER MEMBRANE PROTEIN PMPC-RELATED"/>
    <property type="match status" value="1"/>
</dbReference>
<feature type="transmembrane region" description="Helical" evidence="1">
    <location>
        <begin position="729"/>
        <end position="753"/>
    </location>
</feature>
<feature type="transmembrane region" description="Helical" evidence="1">
    <location>
        <begin position="835"/>
        <end position="852"/>
    </location>
</feature>
<sequence length="1362" mass="150001">MRLPKVLLMMAAARAQELEQIRLEFLVDHLQETMADAWDVTGTVAELVESAVPDHQADLVGGAEALRKAIFASLRMLAEEGRVYMMYAGFEADGTFCGYYGEGQSSRGDDYYYTLLRGWDCAWNYVDSCATDCAGDCVADVTVPCVDGYKGANPDCRRYYDVSSDTGVPDTCASAVSCTTYFDDHYNTAVYDPRMRPWYTKVNAATPRAWSSVYPFASEGVLGITAAWRFANSGGGVVGLDLKLGSIRQIVADAYAAADGSFTPAYVTTADGLLVAASDSSVALVDGDGNPVTATNCSSAAIRAGEAYLATSTSFTGRADAILEIEGVPYWLFRGAVADAYGLDWRVIALHTAACRAGYGLRGSACAPCPKGAASAAGKPYCDVRAHHYRFVENAVEVYACPAHDDACRGQRGDHGAGDALCARRATGPLCMRCMRGHHRVVTRNGRARCKKCGDWRSIAGVYVYLVVFVGLAFIWLAWARKALAREVRTLADRLRARSRLQGFDRALPTLWIVARQAIYAITVMSQVRSIERLSLPRPYSHLMDALTAFAIDIDKYLGPLACFELGYYQQLIFWTLLPPVLLMIAVSLTVASVSMHQLLAKHRLTSKFKRQDEFRRSSRPSLQEASRRAWEAVRTQINAVVAFRANTHYKPPIQEDKVVTMADALRKVVTGWVILCIYLHSFICGVIYKAFVCARPLQSEKFLTGRGEKAFLRADYGLVCGTQTHKAYVLYATLMLVVYATFPAILALRLYINRKDGKPDKYLGFMVSHLRPGAWCLECVAMWYRMVLSGALWLFFRRDDDVVRLGLCVVFVILFVAAISFLRPYATEGKRQACTMIQHSLLIFFCLAIAVKGELFSPKRFALFGTLAFVATIGLACGVAWHVWRADVRALVDGLHAHKLDRLALRRLYEGAEKAVIGEAILEAALVPIEGGVEASDERWEFVESELFGSHGATRDVLRDVWDDPGTEDLEPWLGAVRAQASRKLWAENDDTMTVEAFASDVDEAAPWLRNWLRPFVERAYACVAEEGPLKCCDALLAFDLAVIHALGGECTVDQVRKKLHGLAHQATDKKHAWSFAHGKVAPASSFSDALRRASRTILHQHDDPYAFVKPEQPPLCSRYTVLAIRAKALALQSDDAMAQIARVALEDDAGLKLVERGSVGLEMSVEQPSLTDAQLAAYVQTLGGSSLRDRVDADALPDILHDLAGCAHTSFRNALEAIVKACPGSSLLGGCASDTAVKSVSRMRAKVHEYRAEEGATWPACARVQDPLRATILCESSAVMLAALEQVEARPFRLLRLKNNLASEKKPFNLHAVLEYTTKAVGVPLVVEVQLLFDDLLPLFEHTHNLYSVYRARSFAERHT</sequence>
<evidence type="ECO:0000313" key="3">
    <source>
        <dbReference type="Proteomes" id="UP000789595"/>
    </source>
</evidence>
<dbReference type="EMBL" id="CAKKNE010000002">
    <property type="protein sequence ID" value="CAH0367839.1"/>
    <property type="molecule type" value="Genomic_DNA"/>
</dbReference>
<organism evidence="2 3">
    <name type="scientific">Pelagomonas calceolata</name>
    <dbReference type="NCBI Taxonomy" id="35677"/>
    <lineage>
        <taxon>Eukaryota</taxon>
        <taxon>Sar</taxon>
        <taxon>Stramenopiles</taxon>
        <taxon>Ochrophyta</taxon>
        <taxon>Pelagophyceae</taxon>
        <taxon>Pelagomonadales</taxon>
        <taxon>Pelagomonadaceae</taxon>
        <taxon>Pelagomonas</taxon>
    </lineage>
</organism>
<feature type="transmembrane region" description="Helical" evidence="1">
    <location>
        <begin position="460"/>
        <end position="479"/>
    </location>
</feature>
<dbReference type="CDD" id="cd18773">
    <property type="entry name" value="PDC1_HK_sensor"/>
    <property type="match status" value="1"/>
</dbReference>
<protein>
    <recommendedName>
        <fullName evidence="4">TRP C-terminal domain-containing protein</fullName>
    </recommendedName>
</protein>
<keyword evidence="3" id="KW-1185">Reference proteome</keyword>
<feature type="transmembrane region" description="Helical" evidence="1">
    <location>
        <begin position="581"/>
        <end position="601"/>
    </location>
</feature>
<name>A0A8J2WUJ6_9STRA</name>
<evidence type="ECO:0000313" key="2">
    <source>
        <dbReference type="EMBL" id="CAH0367839.1"/>
    </source>
</evidence>
<accession>A0A8J2WUJ6</accession>